<dbReference type="Pfam" id="PF19300">
    <property type="entry name" value="BPD_transp_1_N"/>
    <property type="match status" value="1"/>
</dbReference>
<reference evidence="15 16" key="1">
    <citation type="submission" date="2019-10" db="EMBL/GenBank/DDBJ databases">
        <title>Alkalibaculum tamaniensis sp.nov., a new alkaliphilic acetogen, isolated on methoxylated aromatics from a mud volcano.</title>
        <authorList>
            <person name="Khomyakova M.A."/>
            <person name="Merkel A.Y."/>
            <person name="Bonch-Osmolovskaya E.A."/>
            <person name="Slobodkin A.I."/>
        </authorList>
    </citation>
    <scope>NUCLEOTIDE SEQUENCE [LARGE SCALE GENOMIC DNA]</scope>
    <source>
        <strain evidence="15 16">M08DMB</strain>
    </source>
</reference>
<dbReference type="AlphaFoldDB" id="A0A6A7K9V7"/>
<dbReference type="PANTHER" id="PTHR43163:SF6">
    <property type="entry name" value="DIPEPTIDE TRANSPORT SYSTEM PERMEASE PROTEIN DPPB-RELATED"/>
    <property type="match status" value="1"/>
</dbReference>
<evidence type="ECO:0000256" key="3">
    <source>
        <dbReference type="ARBA" id="ARBA00022475"/>
    </source>
</evidence>
<feature type="domain" description="ABC transmembrane type-1" evidence="14">
    <location>
        <begin position="99"/>
        <end position="301"/>
    </location>
</feature>
<keyword evidence="9 13" id="KW-0472">Membrane</keyword>
<dbReference type="PROSITE" id="PS50928">
    <property type="entry name" value="ABC_TM1"/>
    <property type="match status" value="1"/>
</dbReference>
<dbReference type="Proteomes" id="UP000440004">
    <property type="component" value="Unassembled WGS sequence"/>
</dbReference>
<dbReference type="InterPro" id="IPR050045">
    <property type="entry name" value="Opp2B"/>
</dbReference>
<evidence type="ECO:0000313" key="15">
    <source>
        <dbReference type="EMBL" id="MPW26162.1"/>
    </source>
</evidence>
<dbReference type="NCBIfam" id="NF045470">
    <property type="entry name" value="Opp2B"/>
    <property type="match status" value="1"/>
</dbReference>
<organism evidence="15 16">
    <name type="scientific">Alkalibaculum sporogenes</name>
    <dbReference type="NCBI Taxonomy" id="2655001"/>
    <lineage>
        <taxon>Bacteria</taxon>
        <taxon>Bacillati</taxon>
        <taxon>Bacillota</taxon>
        <taxon>Clostridia</taxon>
        <taxon>Eubacteriales</taxon>
        <taxon>Eubacteriaceae</taxon>
        <taxon>Alkalibaculum</taxon>
    </lineage>
</organism>
<evidence type="ECO:0000259" key="14">
    <source>
        <dbReference type="PROSITE" id="PS50928"/>
    </source>
</evidence>
<accession>A0A6A7K9V7</accession>
<feature type="transmembrane region" description="Helical" evidence="13">
    <location>
        <begin position="278"/>
        <end position="301"/>
    </location>
</feature>
<keyword evidence="7" id="KW-0406">Ion transport</keyword>
<keyword evidence="4" id="KW-0533">Nickel</keyword>
<evidence type="ECO:0000256" key="1">
    <source>
        <dbReference type="ARBA" id="ARBA00004651"/>
    </source>
</evidence>
<feature type="transmembrane region" description="Helical" evidence="13">
    <location>
        <begin position="236"/>
        <end position="258"/>
    </location>
</feature>
<keyword evidence="8" id="KW-0921">Nickel transport</keyword>
<feature type="transmembrane region" description="Helical" evidence="13">
    <location>
        <begin position="139"/>
        <end position="159"/>
    </location>
</feature>
<evidence type="ECO:0000256" key="2">
    <source>
        <dbReference type="ARBA" id="ARBA00022448"/>
    </source>
</evidence>
<sequence length="315" mass="34983">MNKKEIGQRLLQIIVVLFGVSFLTFSLTYLAPGDPASAMYEASGIIPTQEMLESARLSMGLDKPFLMRYIIWLTNCLQGDFGTSFFMHREVVVLLMDRLIPTIQLTFFSLLITVIVSIPMGILAAVYKNKLPDYIIRGLTFFGISMPGFWIGLILLYIFALKLNLLPVISSGMGFQKVILPAITLAIAMSAKYTRQVRTVVLEELNKDYIIGARTRGIKESVILIKHALPNSMLPLITLLGLSLGSLLAGTAVVEIVFSYPGLGNLAVSAVSTRDYPLIQGFVLWISLMYMIINLVVDISYNFFDPRIGKKEVAK</sequence>
<evidence type="ECO:0000256" key="13">
    <source>
        <dbReference type="RuleBase" id="RU363032"/>
    </source>
</evidence>
<keyword evidence="5 13" id="KW-0812">Transmembrane</keyword>
<dbReference type="CDD" id="cd06261">
    <property type="entry name" value="TM_PBP2"/>
    <property type="match status" value="1"/>
</dbReference>
<feature type="transmembrane region" description="Helical" evidence="13">
    <location>
        <begin position="165"/>
        <end position="188"/>
    </location>
</feature>
<name>A0A6A7K9V7_9FIRM</name>
<comment type="subcellular location">
    <subcellularLocation>
        <location evidence="1 13">Cell membrane</location>
        <topology evidence="1 13">Multi-pass membrane protein</topology>
    </subcellularLocation>
</comment>
<feature type="transmembrane region" description="Helical" evidence="13">
    <location>
        <begin position="12"/>
        <end position="31"/>
    </location>
</feature>
<evidence type="ECO:0000256" key="4">
    <source>
        <dbReference type="ARBA" id="ARBA00022596"/>
    </source>
</evidence>
<feature type="transmembrane region" description="Helical" evidence="13">
    <location>
        <begin position="105"/>
        <end position="127"/>
    </location>
</feature>
<dbReference type="EMBL" id="WHNX01000014">
    <property type="protein sequence ID" value="MPW26162.1"/>
    <property type="molecule type" value="Genomic_DNA"/>
</dbReference>
<evidence type="ECO:0000256" key="12">
    <source>
        <dbReference type="ARBA" id="ARBA00044774"/>
    </source>
</evidence>
<protein>
    <recommendedName>
        <fullName evidence="12">Nickel import system permease protein NikB</fullName>
    </recommendedName>
</protein>
<dbReference type="PANTHER" id="PTHR43163">
    <property type="entry name" value="DIPEPTIDE TRANSPORT SYSTEM PERMEASE PROTEIN DPPB-RELATED"/>
    <property type="match status" value="1"/>
</dbReference>
<keyword evidence="3" id="KW-1003">Cell membrane</keyword>
<comment type="caution">
    <text evidence="15">The sequence shown here is derived from an EMBL/GenBank/DDBJ whole genome shotgun (WGS) entry which is preliminary data.</text>
</comment>
<evidence type="ECO:0000256" key="11">
    <source>
        <dbReference type="ARBA" id="ARBA00038669"/>
    </source>
</evidence>
<keyword evidence="2 13" id="KW-0813">Transport</keyword>
<evidence type="ECO:0000313" key="16">
    <source>
        <dbReference type="Proteomes" id="UP000440004"/>
    </source>
</evidence>
<comment type="similarity">
    <text evidence="10">Belongs to the binding-protein-dependent transport system permease family. OppBC subfamily.</text>
</comment>
<dbReference type="RefSeq" id="WP_152804393.1">
    <property type="nucleotide sequence ID" value="NZ_WHNX01000014.1"/>
</dbReference>
<dbReference type="Gene3D" id="1.10.3720.10">
    <property type="entry name" value="MetI-like"/>
    <property type="match status" value="1"/>
</dbReference>
<evidence type="ECO:0000256" key="10">
    <source>
        <dbReference type="ARBA" id="ARBA00024202"/>
    </source>
</evidence>
<dbReference type="InterPro" id="IPR035906">
    <property type="entry name" value="MetI-like_sf"/>
</dbReference>
<dbReference type="GO" id="GO:0005886">
    <property type="term" value="C:plasma membrane"/>
    <property type="evidence" value="ECO:0007669"/>
    <property type="project" value="UniProtKB-SubCell"/>
</dbReference>
<evidence type="ECO:0000256" key="9">
    <source>
        <dbReference type="ARBA" id="ARBA00023136"/>
    </source>
</evidence>
<keyword evidence="16" id="KW-1185">Reference proteome</keyword>
<gene>
    <name evidence="15" type="ORF">GC105_10210</name>
</gene>
<evidence type="ECO:0000256" key="7">
    <source>
        <dbReference type="ARBA" id="ARBA00023065"/>
    </source>
</evidence>
<comment type="subunit">
    <text evidence="11">The complex is composed of two ATP-binding proteins (NikD and NikE), two transmembrane proteins (NikB and NikC) and a solute-binding protein (NikA).</text>
</comment>
<dbReference type="InterPro" id="IPR045621">
    <property type="entry name" value="BPD_transp_1_N"/>
</dbReference>
<dbReference type="InterPro" id="IPR000515">
    <property type="entry name" value="MetI-like"/>
</dbReference>
<evidence type="ECO:0000256" key="8">
    <source>
        <dbReference type="ARBA" id="ARBA00023112"/>
    </source>
</evidence>
<dbReference type="SUPFAM" id="SSF161098">
    <property type="entry name" value="MetI-like"/>
    <property type="match status" value="1"/>
</dbReference>
<dbReference type="GO" id="GO:0015099">
    <property type="term" value="F:nickel cation transmembrane transporter activity"/>
    <property type="evidence" value="ECO:0007669"/>
    <property type="project" value="InterPro"/>
</dbReference>
<evidence type="ECO:0000256" key="5">
    <source>
        <dbReference type="ARBA" id="ARBA00022692"/>
    </source>
</evidence>
<proteinExistence type="inferred from homology"/>
<dbReference type="Pfam" id="PF00528">
    <property type="entry name" value="BPD_transp_1"/>
    <property type="match status" value="1"/>
</dbReference>
<keyword evidence="6 13" id="KW-1133">Transmembrane helix</keyword>
<evidence type="ECO:0000256" key="6">
    <source>
        <dbReference type="ARBA" id="ARBA00022989"/>
    </source>
</evidence>